<name>A0A286UAE6_9AGAM</name>
<organism evidence="13 14">
    <name type="scientific">Pyrrhoderma noxium</name>
    <dbReference type="NCBI Taxonomy" id="2282107"/>
    <lineage>
        <taxon>Eukaryota</taxon>
        <taxon>Fungi</taxon>
        <taxon>Dikarya</taxon>
        <taxon>Basidiomycota</taxon>
        <taxon>Agaricomycotina</taxon>
        <taxon>Agaricomycetes</taxon>
        <taxon>Hymenochaetales</taxon>
        <taxon>Hymenochaetaceae</taxon>
        <taxon>Pyrrhoderma</taxon>
    </lineage>
</organism>
<accession>A0A286UAE6</accession>
<dbReference type="UniPathway" id="UPA00559"/>
<evidence type="ECO:0000256" key="2">
    <source>
        <dbReference type="ARBA" id="ARBA00004123"/>
    </source>
</evidence>
<comment type="similarity">
    <text evidence="4">Belongs to the DPH4 family.</text>
</comment>
<dbReference type="PANTHER" id="PTHR21454">
    <property type="entry name" value="DPH3 HOMOLOG-RELATED"/>
    <property type="match status" value="1"/>
</dbReference>
<dbReference type="GO" id="GO:0005737">
    <property type="term" value="C:cytoplasm"/>
    <property type="evidence" value="ECO:0007669"/>
    <property type="project" value="UniProtKB-SubCell"/>
</dbReference>
<comment type="caution">
    <text evidence="13">The sequence shown here is derived from an EMBL/GenBank/DDBJ whole genome shotgun (WGS) entry which is preliminary data.</text>
</comment>
<dbReference type="SUPFAM" id="SSF46565">
    <property type="entry name" value="Chaperone J-domain"/>
    <property type="match status" value="1"/>
</dbReference>
<keyword evidence="9" id="KW-0408">Iron</keyword>
<dbReference type="OrthoDB" id="445556at2759"/>
<evidence type="ECO:0000256" key="1">
    <source>
        <dbReference type="ARBA" id="ARBA00003474"/>
    </source>
</evidence>
<dbReference type="InterPro" id="IPR001623">
    <property type="entry name" value="DnaJ_domain"/>
</dbReference>
<evidence type="ECO:0000259" key="11">
    <source>
        <dbReference type="PROSITE" id="PS50076"/>
    </source>
</evidence>
<evidence type="ECO:0000313" key="14">
    <source>
        <dbReference type="Proteomes" id="UP000217199"/>
    </source>
</evidence>
<dbReference type="InParanoid" id="A0A286UAE6"/>
<dbReference type="FunCoup" id="A0A286UAE6">
    <property type="interactions" value="134"/>
</dbReference>
<dbReference type="Gene3D" id="3.10.660.10">
    <property type="entry name" value="DPH Zinc finger"/>
    <property type="match status" value="1"/>
</dbReference>
<dbReference type="EMBL" id="NBII01000008">
    <property type="protein sequence ID" value="PAV16552.1"/>
    <property type="molecule type" value="Genomic_DNA"/>
</dbReference>
<feature type="domain" description="DPH-type MB" evidence="12">
    <location>
        <begin position="94"/>
        <end position="152"/>
    </location>
</feature>
<dbReference type="Pfam" id="PF05207">
    <property type="entry name" value="Zn_ribbon_CSL"/>
    <property type="match status" value="1"/>
</dbReference>
<evidence type="ECO:0000259" key="12">
    <source>
        <dbReference type="PROSITE" id="PS51074"/>
    </source>
</evidence>
<dbReference type="Gene3D" id="1.10.287.110">
    <property type="entry name" value="DnaJ domain"/>
    <property type="match status" value="1"/>
</dbReference>
<keyword evidence="10" id="KW-0539">Nucleus</keyword>
<proteinExistence type="inferred from homology"/>
<comment type="subcellular location">
    <subcellularLocation>
        <location evidence="3">Cytoplasm</location>
    </subcellularLocation>
    <subcellularLocation>
        <location evidence="2">Nucleus</location>
    </subcellularLocation>
</comment>
<evidence type="ECO:0000256" key="6">
    <source>
        <dbReference type="ARBA" id="ARBA00022490"/>
    </source>
</evidence>
<gene>
    <name evidence="13" type="ORF">PNOK_0817200</name>
</gene>
<dbReference type="AlphaFoldDB" id="A0A286UAE6"/>
<reference evidence="13 14" key="1">
    <citation type="journal article" date="2017" name="Mol. Ecol.">
        <title>Comparative and population genomic landscape of Phellinus noxius: A hypervariable fungus causing root rot in trees.</title>
        <authorList>
            <person name="Chung C.L."/>
            <person name="Lee T.J."/>
            <person name="Akiba M."/>
            <person name="Lee H.H."/>
            <person name="Kuo T.H."/>
            <person name="Liu D."/>
            <person name="Ke H.M."/>
            <person name="Yokoi T."/>
            <person name="Roa M.B."/>
            <person name="Lu M.J."/>
            <person name="Chang Y.Y."/>
            <person name="Ann P.J."/>
            <person name="Tsai J.N."/>
            <person name="Chen C.Y."/>
            <person name="Tzean S.S."/>
            <person name="Ota Y."/>
            <person name="Hattori T."/>
            <person name="Sahashi N."/>
            <person name="Liou R.F."/>
            <person name="Kikuchi T."/>
            <person name="Tsai I.J."/>
        </authorList>
    </citation>
    <scope>NUCLEOTIDE SEQUENCE [LARGE SCALE GENOMIC DNA]</scope>
    <source>
        <strain evidence="13 14">FFPRI411160</strain>
    </source>
</reference>
<dbReference type="PROSITE" id="PS51074">
    <property type="entry name" value="DPH_MB"/>
    <property type="match status" value="1"/>
</dbReference>
<dbReference type="InterPro" id="IPR007872">
    <property type="entry name" value="DPH_MB_dom"/>
</dbReference>
<keyword evidence="14" id="KW-1185">Reference proteome</keyword>
<evidence type="ECO:0000256" key="5">
    <source>
        <dbReference type="ARBA" id="ARBA00021797"/>
    </source>
</evidence>
<evidence type="ECO:0000256" key="8">
    <source>
        <dbReference type="ARBA" id="ARBA00022833"/>
    </source>
</evidence>
<evidence type="ECO:0000256" key="7">
    <source>
        <dbReference type="ARBA" id="ARBA00022723"/>
    </source>
</evidence>
<dbReference type="PROSITE" id="PS50076">
    <property type="entry name" value="DNAJ_2"/>
    <property type="match status" value="1"/>
</dbReference>
<dbReference type="InterPro" id="IPR036671">
    <property type="entry name" value="DPH_MB_sf"/>
</dbReference>
<dbReference type="GO" id="GO:0005634">
    <property type="term" value="C:nucleus"/>
    <property type="evidence" value="ECO:0007669"/>
    <property type="project" value="UniProtKB-SubCell"/>
</dbReference>
<dbReference type="Proteomes" id="UP000217199">
    <property type="component" value="Unassembled WGS sequence"/>
</dbReference>
<evidence type="ECO:0000256" key="10">
    <source>
        <dbReference type="ARBA" id="ARBA00023242"/>
    </source>
</evidence>
<evidence type="ECO:0000256" key="4">
    <source>
        <dbReference type="ARBA" id="ARBA00006169"/>
    </source>
</evidence>
<dbReference type="PANTHER" id="PTHR21454:SF46">
    <property type="entry name" value="DIPHTHAMIDE BIOSYNTHESIS PROTEIN 4"/>
    <property type="match status" value="1"/>
</dbReference>
<dbReference type="SMART" id="SM00271">
    <property type="entry name" value="DnaJ"/>
    <property type="match status" value="1"/>
</dbReference>
<keyword evidence="8" id="KW-0862">Zinc</keyword>
<evidence type="ECO:0000313" key="13">
    <source>
        <dbReference type="EMBL" id="PAV16552.1"/>
    </source>
</evidence>
<dbReference type="GO" id="GO:0017183">
    <property type="term" value="P:protein histidyl modification to diphthamide"/>
    <property type="evidence" value="ECO:0007669"/>
    <property type="project" value="UniProtKB-UniPathway"/>
</dbReference>
<keyword evidence="7" id="KW-0479">Metal-binding</keyword>
<dbReference type="CDD" id="cd06257">
    <property type="entry name" value="DnaJ"/>
    <property type="match status" value="1"/>
</dbReference>
<comment type="function">
    <text evidence="1">Required for the first step of diphthamide biosynthesis, the transfer of 3-amino-3-carboxypropyl from S-adenosyl-L-methionine to a histidine residue. Diphthamide is a post-translational modification of histidine which occurs in elongation factor 2.</text>
</comment>
<evidence type="ECO:0000256" key="9">
    <source>
        <dbReference type="ARBA" id="ARBA00023004"/>
    </source>
</evidence>
<dbReference type="InterPro" id="IPR036869">
    <property type="entry name" value="J_dom_sf"/>
</dbReference>
<dbReference type="GO" id="GO:0046872">
    <property type="term" value="F:metal ion binding"/>
    <property type="evidence" value="ECO:0007669"/>
    <property type="project" value="UniProtKB-KW"/>
</dbReference>
<keyword evidence="6" id="KW-0963">Cytoplasm</keyword>
<dbReference type="STRING" id="2282107.A0A286UAE6"/>
<dbReference type="InterPro" id="IPR044248">
    <property type="entry name" value="DPH3/4-like"/>
</dbReference>
<dbReference type="SUPFAM" id="SSF144217">
    <property type="entry name" value="CSL zinc finger"/>
    <property type="match status" value="1"/>
</dbReference>
<protein>
    <recommendedName>
        <fullName evidence="5">Diphthamide biosynthesis protein 4</fullName>
    </recommendedName>
</protein>
<sequence>MTVTNSSKTHYEILHIPQTASTTEIKAAYHRVLLSTHPDKKNNAGQGSSDFDVSVLKDAYRTLMDTELRASYDASLLWENKTSFNNLSATGPRPAQVISLEEFVVIEDGDVDKWHHGCRCGGNYEITKLDLEDDRHLIACDLCSEVVYVGYDVLEDGEDEI</sequence>
<evidence type="ECO:0000256" key="3">
    <source>
        <dbReference type="ARBA" id="ARBA00004496"/>
    </source>
</evidence>
<dbReference type="PRINTS" id="PR00625">
    <property type="entry name" value="JDOMAIN"/>
</dbReference>
<dbReference type="Pfam" id="PF00226">
    <property type="entry name" value="DnaJ"/>
    <property type="match status" value="1"/>
</dbReference>
<feature type="domain" description="J" evidence="11">
    <location>
        <begin position="9"/>
        <end position="76"/>
    </location>
</feature>